<dbReference type="SUPFAM" id="SSF53474">
    <property type="entry name" value="alpha/beta-Hydrolases"/>
    <property type="match status" value="1"/>
</dbReference>
<feature type="domain" description="Carboxylesterase type B" evidence="1">
    <location>
        <begin position="41"/>
        <end position="168"/>
    </location>
</feature>
<evidence type="ECO:0000313" key="2">
    <source>
        <dbReference type="EMBL" id="WAR24201.1"/>
    </source>
</evidence>
<dbReference type="Gene3D" id="3.40.50.1820">
    <property type="entry name" value="alpha/beta hydrolase"/>
    <property type="match status" value="1"/>
</dbReference>
<proteinExistence type="predicted"/>
<gene>
    <name evidence="2" type="ORF">MAR_037870</name>
</gene>
<protein>
    <submittedName>
        <fullName evidence="2">SASB-like protein</fullName>
    </submittedName>
</protein>
<dbReference type="Pfam" id="PF00135">
    <property type="entry name" value="COesterase"/>
    <property type="match status" value="1"/>
</dbReference>
<evidence type="ECO:0000259" key="1">
    <source>
        <dbReference type="Pfam" id="PF00135"/>
    </source>
</evidence>
<keyword evidence="3" id="KW-1185">Reference proteome</keyword>
<sequence length="208" mass="22808">MKKHEMKISHGFSYSVAIQSITLRHITIFVSSPANVNKKHTTVSVDCGQVRGLYAATSNAYSFRGIPYASPPVDKLRWRSPVPVNSSNNNCWLGLFTATQFGSHCFQMNAIYNATGTLGSEDCLNLNIWTPSLNSTAELPVMFWIHGGFLLPESGIDKHKVADYNLIVYIPNANKTFFQVSLFGQSSGGTAVNVLHASPLARGLFHKA</sequence>
<reference evidence="2" key="1">
    <citation type="submission" date="2022-11" db="EMBL/GenBank/DDBJ databases">
        <title>Centuries of genome instability and evolution in soft-shell clam transmissible cancer (bioRxiv).</title>
        <authorList>
            <person name="Hart S.F.M."/>
            <person name="Yonemitsu M.A."/>
            <person name="Giersch R.M."/>
            <person name="Beal B.F."/>
            <person name="Arriagada G."/>
            <person name="Davis B.W."/>
            <person name="Ostrander E.A."/>
            <person name="Goff S.P."/>
            <person name="Metzger M.J."/>
        </authorList>
    </citation>
    <scope>NUCLEOTIDE SEQUENCE</scope>
    <source>
        <strain evidence="2">MELC-2E11</strain>
        <tissue evidence="2">Siphon/mantle</tissue>
    </source>
</reference>
<dbReference type="PANTHER" id="PTHR11559">
    <property type="entry name" value="CARBOXYLESTERASE"/>
    <property type="match status" value="1"/>
</dbReference>
<accession>A0ABY7FTZ7</accession>
<dbReference type="InterPro" id="IPR002018">
    <property type="entry name" value="CarbesteraseB"/>
</dbReference>
<dbReference type="InterPro" id="IPR050309">
    <property type="entry name" value="Type-B_Carboxylest/Lipase"/>
</dbReference>
<dbReference type="EMBL" id="CP111024">
    <property type="protein sequence ID" value="WAR24201.1"/>
    <property type="molecule type" value="Genomic_DNA"/>
</dbReference>
<organism evidence="2 3">
    <name type="scientific">Mya arenaria</name>
    <name type="common">Soft-shell clam</name>
    <dbReference type="NCBI Taxonomy" id="6604"/>
    <lineage>
        <taxon>Eukaryota</taxon>
        <taxon>Metazoa</taxon>
        <taxon>Spiralia</taxon>
        <taxon>Lophotrochozoa</taxon>
        <taxon>Mollusca</taxon>
        <taxon>Bivalvia</taxon>
        <taxon>Autobranchia</taxon>
        <taxon>Heteroconchia</taxon>
        <taxon>Euheterodonta</taxon>
        <taxon>Imparidentia</taxon>
        <taxon>Neoheterodontei</taxon>
        <taxon>Myida</taxon>
        <taxon>Myoidea</taxon>
        <taxon>Myidae</taxon>
        <taxon>Mya</taxon>
    </lineage>
</organism>
<evidence type="ECO:0000313" key="3">
    <source>
        <dbReference type="Proteomes" id="UP001164746"/>
    </source>
</evidence>
<dbReference type="InterPro" id="IPR029058">
    <property type="entry name" value="AB_hydrolase_fold"/>
</dbReference>
<name>A0ABY7FTZ7_MYAAR</name>
<dbReference type="Proteomes" id="UP001164746">
    <property type="component" value="Chromosome 13"/>
</dbReference>